<evidence type="ECO:0000256" key="4">
    <source>
        <dbReference type="ARBA" id="ARBA00022695"/>
    </source>
</evidence>
<keyword evidence="5" id="KW-0547">Nucleotide-binding</keyword>
<gene>
    <name evidence="9" type="ORF">HELGO_WM28122</name>
</gene>
<dbReference type="SUPFAM" id="SSF159283">
    <property type="entry name" value="Guanosine diphospho-D-mannose pyrophosphorylase/mannose-6-phosphate isomerase linker domain"/>
    <property type="match status" value="1"/>
</dbReference>
<evidence type="ECO:0000256" key="2">
    <source>
        <dbReference type="ARBA" id="ARBA00012387"/>
    </source>
</evidence>
<dbReference type="SUPFAM" id="SSF53448">
    <property type="entry name" value="Nucleotide-diphospho-sugar transferases"/>
    <property type="match status" value="1"/>
</dbReference>
<evidence type="ECO:0000256" key="6">
    <source>
        <dbReference type="ARBA" id="ARBA00023134"/>
    </source>
</evidence>
<dbReference type="InterPro" id="IPR049577">
    <property type="entry name" value="GMPP_N"/>
</dbReference>
<keyword evidence="4 9" id="KW-0548">Nucleotidyltransferase</keyword>
<dbReference type="EC" id="2.7.7.13" evidence="2"/>
<proteinExistence type="inferred from homology"/>
<evidence type="ECO:0000256" key="1">
    <source>
        <dbReference type="ARBA" id="ARBA00006115"/>
    </source>
</evidence>
<sequence length="353" mass="40164">MAGGIGSRFWPSSRKKKPKQFLDVLGLGKTLLQLTFDRFINICPPENIFIVTNLEYKHLVKEQLPLLNDQQILTEPSRNDTAPCITYAAMKIRKLNPNANFAVAPSDHIILKEAQFEERIKEGLEFVSKHKALLTLGIQPNNPNTGYGYIHFDKESPAPIYKVHQFTEKPDLENAKKFVASGDYLWNAGIFIWNVNALLDAIKEHAPEVYTILNQGEESWCTANEQSFLNEYYPTTPSISIDYAIMEKAQNIYTLPADIGWSDLGTWGSLHQQFEKDAHNNAISSPTPDLIQTINTSNCMLRATKDKLVVIKDLENYIVIEEDNILLIYPKDKEQEIKQVSKELAARFGEDYL</sequence>
<evidence type="ECO:0000256" key="7">
    <source>
        <dbReference type="ARBA" id="ARBA00047343"/>
    </source>
</evidence>
<dbReference type="AlphaFoldDB" id="A0A6S6RRN8"/>
<dbReference type="GO" id="GO:0005525">
    <property type="term" value="F:GTP binding"/>
    <property type="evidence" value="ECO:0007669"/>
    <property type="project" value="UniProtKB-KW"/>
</dbReference>
<feature type="domain" description="Nucleotidyl transferase" evidence="8">
    <location>
        <begin position="1"/>
        <end position="278"/>
    </location>
</feature>
<dbReference type="InterPro" id="IPR051161">
    <property type="entry name" value="Mannose-6P_isomerase_type2"/>
</dbReference>
<dbReference type="GO" id="GO:0004475">
    <property type="term" value="F:mannose-1-phosphate guanylyltransferase (GTP) activity"/>
    <property type="evidence" value="ECO:0007669"/>
    <property type="project" value="UniProtKB-EC"/>
</dbReference>
<dbReference type="InterPro" id="IPR005835">
    <property type="entry name" value="NTP_transferase_dom"/>
</dbReference>
<name>A0A6S6RRN8_9BACT</name>
<reference evidence="9" key="1">
    <citation type="submission" date="2020-01" db="EMBL/GenBank/DDBJ databases">
        <authorList>
            <person name="Meier V. D."/>
            <person name="Meier V D."/>
        </authorList>
    </citation>
    <scope>NUCLEOTIDE SEQUENCE</scope>
    <source>
        <strain evidence="9">HLG_WM_MAG_10</strain>
    </source>
</reference>
<evidence type="ECO:0000256" key="3">
    <source>
        <dbReference type="ARBA" id="ARBA00022679"/>
    </source>
</evidence>
<dbReference type="Gene3D" id="3.90.550.10">
    <property type="entry name" value="Spore Coat Polysaccharide Biosynthesis Protein SpsA, Chain A"/>
    <property type="match status" value="1"/>
</dbReference>
<protein>
    <recommendedName>
        <fullName evidence="2">mannose-1-phosphate guanylyltransferase</fullName>
        <ecNumber evidence="2">2.7.7.13</ecNumber>
    </recommendedName>
</protein>
<dbReference type="PANTHER" id="PTHR46390">
    <property type="entry name" value="MANNOSE-1-PHOSPHATE GUANYLYLTRANSFERASE"/>
    <property type="match status" value="1"/>
</dbReference>
<dbReference type="FunFam" id="3.90.550.10:FF:000046">
    <property type="entry name" value="Mannose-1-phosphate guanylyltransferase (GDP)"/>
    <property type="match status" value="1"/>
</dbReference>
<organism evidence="9">
    <name type="scientific">uncultured Aureispira sp</name>
    <dbReference type="NCBI Taxonomy" id="1331704"/>
    <lineage>
        <taxon>Bacteria</taxon>
        <taxon>Pseudomonadati</taxon>
        <taxon>Bacteroidota</taxon>
        <taxon>Saprospiria</taxon>
        <taxon>Saprospirales</taxon>
        <taxon>Saprospiraceae</taxon>
        <taxon>Aureispira</taxon>
        <taxon>environmental samples</taxon>
    </lineage>
</organism>
<dbReference type="PANTHER" id="PTHR46390:SF1">
    <property type="entry name" value="MANNOSE-1-PHOSPHATE GUANYLYLTRANSFERASE"/>
    <property type="match status" value="1"/>
</dbReference>
<evidence type="ECO:0000259" key="8">
    <source>
        <dbReference type="Pfam" id="PF00483"/>
    </source>
</evidence>
<keyword evidence="6" id="KW-0342">GTP-binding</keyword>
<dbReference type="Pfam" id="PF00483">
    <property type="entry name" value="NTP_transferase"/>
    <property type="match status" value="1"/>
</dbReference>
<accession>A0A6S6RRN8</accession>
<comment type="similarity">
    <text evidence="1">Belongs to the mannose-6-phosphate isomerase type 2 family.</text>
</comment>
<dbReference type="CDD" id="cd02509">
    <property type="entry name" value="GDP-M1P_Guanylyltransferase"/>
    <property type="match status" value="1"/>
</dbReference>
<dbReference type="InterPro" id="IPR029044">
    <property type="entry name" value="Nucleotide-diphossugar_trans"/>
</dbReference>
<comment type="catalytic activity">
    <reaction evidence="7">
        <text>alpha-D-mannose 1-phosphate + GTP + H(+) = GDP-alpha-D-mannose + diphosphate</text>
        <dbReference type="Rhea" id="RHEA:15229"/>
        <dbReference type="ChEBI" id="CHEBI:15378"/>
        <dbReference type="ChEBI" id="CHEBI:33019"/>
        <dbReference type="ChEBI" id="CHEBI:37565"/>
        <dbReference type="ChEBI" id="CHEBI:57527"/>
        <dbReference type="ChEBI" id="CHEBI:58409"/>
        <dbReference type="EC" id="2.7.7.13"/>
    </reaction>
</comment>
<keyword evidence="3 9" id="KW-0808">Transferase</keyword>
<evidence type="ECO:0000313" key="9">
    <source>
        <dbReference type="EMBL" id="CAA6798495.1"/>
    </source>
</evidence>
<dbReference type="GO" id="GO:0009298">
    <property type="term" value="P:GDP-mannose biosynthetic process"/>
    <property type="evidence" value="ECO:0007669"/>
    <property type="project" value="TreeGrafter"/>
</dbReference>
<dbReference type="EMBL" id="CACVAQ010000006">
    <property type="protein sequence ID" value="CAA6798495.1"/>
    <property type="molecule type" value="Genomic_DNA"/>
</dbReference>
<evidence type="ECO:0000256" key="5">
    <source>
        <dbReference type="ARBA" id="ARBA00022741"/>
    </source>
</evidence>